<reference evidence="2 3" key="1">
    <citation type="submission" date="2021-04" db="EMBL/GenBank/DDBJ databases">
        <authorList>
            <person name="Rakotoarivonina H."/>
        </authorList>
    </citation>
    <scope>NUCLEOTIDE SEQUENCE [LARGE SCALE GENOMIC DNA]</scope>
    <source>
        <strain evidence="2 3">XE</strain>
    </source>
</reference>
<evidence type="ECO:0000259" key="1">
    <source>
        <dbReference type="Pfam" id="PF08955"/>
    </source>
</evidence>
<comment type="caution">
    <text evidence="2">The sequence shown here is derived from an EMBL/GenBank/DDBJ whole genome shotgun (WGS) entry which is preliminary data.</text>
</comment>
<dbReference type="EMBL" id="CAJRAY010000094">
    <property type="protein sequence ID" value="CAG5092461.1"/>
    <property type="molecule type" value="Genomic_DNA"/>
</dbReference>
<dbReference type="Gene3D" id="3.30.70.1740">
    <property type="entry name" value="Bypass-of-forespore C, C-terminal domain"/>
    <property type="match status" value="1"/>
</dbReference>
<dbReference type="Pfam" id="PF08955">
    <property type="entry name" value="BofC_C"/>
    <property type="match status" value="1"/>
</dbReference>
<keyword evidence="3" id="KW-1185">Reference proteome</keyword>
<evidence type="ECO:0000313" key="3">
    <source>
        <dbReference type="Proteomes" id="UP000681526"/>
    </source>
</evidence>
<dbReference type="RefSeq" id="WP_213486545.1">
    <property type="nucleotide sequence ID" value="NZ_CAJRAY010000094.1"/>
</dbReference>
<organism evidence="2 3">
    <name type="scientific">Thermobacillus xylanilyticus</name>
    <dbReference type="NCBI Taxonomy" id="76633"/>
    <lineage>
        <taxon>Bacteria</taxon>
        <taxon>Bacillati</taxon>
        <taxon>Bacillota</taxon>
        <taxon>Bacilli</taxon>
        <taxon>Bacillales</taxon>
        <taxon>Paenibacillaceae</taxon>
        <taxon>Thermobacillus</taxon>
    </lineage>
</organism>
<evidence type="ECO:0000313" key="2">
    <source>
        <dbReference type="EMBL" id="CAG5092461.1"/>
    </source>
</evidence>
<sequence>MGFSLWKELRRRLRRGMRPGGLRLAVWLAAAVCAVMIAVPDAASAAPQALGVDATEARRYEAVRAAGSPVDVTLRRSFVCGEETQTLGRMTAAQAIELLRRHPEWRAVTAGSGAVIMEERIHDLSPACKESAVFGIDADGRLSLFDGPPDGGNVLRSFYQLNIRYMESSLPKERFDALVRGIRVSDLDEYNSVLSSFSEYAAPDDAGAFGVS</sequence>
<protein>
    <submittedName>
        <fullName evidence="2">Probable BofC protein</fullName>
    </submittedName>
</protein>
<accession>A0ABN7S561</accession>
<name>A0ABN7S561_THEXY</name>
<dbReference type="Proteomes" id="UP000681526">
    <property type="component" value="Unassembled WGS sequence"/>
</dbReference>
<gene>
    <name evidence="2" type="primary">txxe 2654-bofC</name>
    <name evidence="2" type="ORF">TXXE_18230</name>
</gene>
<dbReference type="InterPro" id="IPR015050">
    <property type="entry name" value="BofC_C"/>
</dbReference>
<feature type="domain" description="Bypass of forespore C C-terminal" evidence="1">
    <location>
        <begin position="123"/>
        <end position="198"/>
    </location>
</feature>
<dbReference type="InterPro" id="IPR038117">
    <property type="entry name" value="BofC_C_sf"/>
</dbReference>
<proteinExistence type="predicted"/>